<dbReference type="RefSeq" id="WP_066408521.1">
    <property type="nucleotide sequence ID" value="NZ_FKBS01000007.1"/>
</dbReference>
<sequence length="299" mass="31051">MQSSRRAFLLGRRPARTAWDELRARLARVAQGALRDAGPRRAHLAASDAADVRQARALCAEYGAVLALAGTPPALRSAHDAEPPMLVVDPSALNTLARAGQAWRAGPGCLAGDLANVGLRQFADAPRDQTLALWLARSGAWPTGQTAASGVRELDVLLADGSAETLGPFGQDDLRPLRTATVQRLIPALFQLGGGADAASCLAARQWPGRYRLDALRPVAPHGVNLAHLLLGHEGTLGWVEGATLVPAPETPRASATVAASAPDSAMAGDASVLPASAARRLDLRIAECFDPAGLYGAS</sequence>
<name>A0A157LLP6_9BORD</name>
<dbReference type="Proteomes" id="UP000077037">
    <property type="component" value="Unassembled WGS sequence"/>
</dbReference>
<dbReference type="GO" id="GO:0050660">
    <property type="term" value="F:flavin adenine dinucleotide binding"/>
    <property type="evidence" value="ECO:0007669"/>
    <property type="project" value="InterPro"/>
</dbReference>
<dbReference type="EMBL" id="FKBS01000007">
    <property type="protein sequence ID" value="SAH97668.1"/>
    <property type="molecule type" value="Genomic_DNA"/>
</dbReference>
<proteinExistence type="predicted"/>
<evidence type="ECO:0000313" key="2">
    <source>
        <dbReference type="Proteomes" id="UP000077037"/>
    </source>
</evidence>
<gene>
    <name evidence="1" type="ORF">SAMEA1982600_00820</name>
</gene>
<accession>A0A157LLP6</accession>
<reference evidence="1 2" key="1">
    <citation type="submission" date="2016-03" db="EMBL/GenBank/DDBJ databases">
        <authorList>
            <consortium name="Pathogen Informatics"/>
        </authorList>
    </citation>
    <scope>NUCLEOTIDE SEQUENCE [LARGE SCALE GENOMIC DNA]</scope>
    <source>
        <strain evidence="1 2">NCTC13364</strain>
    </source>
</reference>
<organism evidence="1 2">
    <name type="scientific">Bordetella ansorpii</name>
    <dbReference type="NCBI Taxonomy" id="288768"/>
    <lineage>
        <taxon>Bacteria</taxon>
        <taxon>Pseudomonadati</taxon>
        <taxon>Pseudomonadota</taxon>
        <taxon>Betaproteobacteria</taxon>
        <taxon>Burkholderiales</taxon>
        <taxon>Alcaligenaceae</taxon>
        <taxon>Bordetella</taxon>
    </lineage>
</organism>
<dbReference type="SUPFAM" id="SSF56176">
    <property type="entry name" value="FAD-binding/transporter-associated domain-like"/>
    <property type="match status" value="1"/>
</dbReference>
<dbReference type="AlphaFoldDB" id="A0A157LLP6"/>
<evidence type="ECO:0000313" key="1">
    <source>
        <dbReference type="EMBL" id="SAH97668.1"/>
    </source>
</evidence>
<dbReference type="OrthoDB" id="8689618at2"/>
<protein>
    <submittedName>
        <fullName evidence="1">Uncharacterized protein</fullName>
    </submittedName>
</protein>
<dbReference type="InterPro" id="IPR036318">
    <property type="entry name" value="FAD-bd_PCMH-like_sf"/>
</dbReference>